<keyword evidence="5" id="KW-1185">Reference proteome</keyword>
<dbReference type="RefSeq" id="WP_193380256.1">
    <property type="nucleotide sequence ID" value="NZ_JABXWF010000005.1"/>
</dbReference>
<dbReference type="Gene3D" id="3.40.605.10">
    <property type="entry name" value="Aldehyde Dehydrogenase, Chain A, domain 1"/>
    <property type="match status" value="1"/>
</dbReference>
<accession>A0ABU4N0T5</accession>
<name>A0ABU4N0T5_9ACTN</name>
<evidence type="ECO:0000313" key="5">
    <source>
        <dbReference type="Proteomes" id="UP001282474"/>
    </source>
</evidence>
<dbReference type="EMBL" id="JARAWJ010000046">
    <property type="protein sequence ID" value="MDX3043103.1"/>
    <property type="molecule type" value="Genomic_DNA"/>
</dbReference>
<evidence type="ECO:0000313" key="4">
    <source>
        <dbReference type="EMBL" id="MDX3043103.1"/>
    </source>
</evidence>
<organism evidence="4 5">
    <name type="scientific">Streptomyces caniscabiei</name>
    <dbReference type="NCBI Taxonomy" id="2746961"/>
    <lineage>
        <taxon>Bacteria</taxon>
        <taxon>Bacillati</taxon>
        <taxon>Actinomycetota</taxon>
        <taxon>Actinomycetes</taxon>
        <taxon>Kitasatosporales</taxon>
        <taxon>Streptomycetaceae</taxon>
        <taxon>Streptomyces</taxon>
    </lineage>
</organism>
<evidence type="ECO:0000256" key="1">
    <source>
        <dbReference type="ARBA" id="ARBA00023002"/>
    </source>
</evidence>
<feature type="region of interest" description="Disordered" evidence="2">
    <location>
        <begin position="1"/>
        <end position="35"/>
    </location>
</feature>
<evidence type="ECO:0000256" key="2">
    <source>
        <dbReference type="SAM" id="MobiDB-lite"/>
    </source>
</evidence>
<dbReference type="Proteomes" id="UP001282474">
    <property type="component" value="Unassembled WGS sequence"/>
</dbReference>
<dbReference type="InterPro" id="IPR016161">
    <property type="entry name" value="Ald_DH/histidinol_DH"/>
</dbReference>
<reference evidence="4 5" key="1">
    <citation type="journal article" date="2023" name="Microb. Genom.">
        <title>Mesoterricola silvestris gen. nov., sp. nov., Mesoterricola sediminis sp. nov., Geothrix oryzae sp. nov., Geothrix edaphica sp. nov., Geothrix rubra sp. nov., and Geothrix limicola sp. nov., six novel members of Acidobacteriota isolated from soils.</title>
        <authorList>
            <person name="Weisberg A.J."/>
            <person name="Pearce E."/>
            <person name="Kramer C.G."/>
            <person name="Chang J.H."/>
            <person name="Clarke C.R."/>
        </authorList>
    </citation>
    <scope>NUCLEOTIDE SEQUENCE [LARGE SCALE GENOMIC DNA]</scope>
    <source>
        <strain evidence="4 5">NE20-4-1</strain>
    </source>
</reference>
<dbReference type="Pfam" id="PF00171">
    <property type="entry name" value="Aldedh"/>
    <property type="match status" value="1"/>
</dbReference>
<dbReference type="InterPro" id="IPR015590">
    <property type="entry name" value="Aldehyde_DH_dom"/>
</dbReference>
<dbReference type="InterPro" id="IPR016163">
    <property type="entry name" value="Ald_DH_C"/>
</dbReference>
<dbReference type="SUPFAM" id="SSF53720">
    <property type="entry name" value="ALDH-like"/>
    <property type="match status" value="1"/>
</dbReference>
<dbReference type="InterPro" id="IPR016162">
    <property type="entry name" value="Ald_DH_N"/>
</dbReference>
<comment type="caution">
    <text evidence="4">The sequence shown here is derived from an EMBL/GenBank/DDBJ whole genome shotgun (WGS) entry which is preliminary data.</text>
</comment>
<sequence length="489" mass="51367">MGGPPHATTRPPTEAPIAAPTPARTPASVGRPVQLDALGPRGAFRARNRLTLADVTGRPVAELSQVPRLFVQRGLAALRVARPAGTGEPAEVIARAGHAFAHGTVGGLSASEYRRLVSRVSGVPIAVVRSATARIERAAAEVDRTVRGARPTATAGHWRDPLTRGGGAVWARRGDVFAVHAAGNHPGVHSLWLEALMLGYRVVVRPSAREPFTPHRLVTALREAGIGDDRLLLLPTDHQVADDIVRGADLSLVYGGDAVVEKYRARPDVLTQGPGRSKILLADADTGGAAGLSAALDTVVSSIRDEAGVACVNATAVLVAGDPAPVAEALAERLADLPALPPEDDRAVLPVRPTEEARGLEKYLLGHADGATPWLGGAGIVEELGDGSAVLRPAVLQLDRPDAPQLGTELPFPCVWVAPWSPRDGVAPLRNTLVLTVIGGDEQLVERLVDEPGIRNVHVGDHPTHRMAPGVPHDGHLAEFLMRSKAVFR</sequence>
<keyword evidence="1" id="KW-0560">Oxidoreductase</keyword>
<dbReference type="Gene3D" id="3.40.309.10">
    <property type="entry name" value="Aldehyde Dehydrogenase, Chain A, domain 2"/>
    <property type="match status" value="1"/>
</dbReference>
<feature type="compositionally biased region" description="Low complexity" evidence="2">
    <location>
        <begin position="7"/>
        <end position="27"/>
    </location>
</feature>
<feature type="domain" description="Aldehyde dehydrogenase" evidence="3">
    <location>
        <begin position="193"/>
        <end position="473"/>
    </location>
</feature>
<proteinExistence type="predicted"/>
<gene>
    <name evidence="4" type="ORF">PV383_38935</name>
</gene>
<protein>
    <submittedName>
        <fullName evidence="4">Aldehyde dehydrogenase family protein</fullName>
    </submittedName>
</protein>
<evidence type="ECO:0000259" key="3">
    <source>
        <dbReference type="Pfam" id="PF00171"/>
    </source>
</evidence>